<dbReference type="Proteomes" id="UP000035642">
    <property type="component" value="Unassembled WGS sequence"/>
</dbReference>
<evidence type="ECO:0000313" key="2">
    <source>
        <dbReference type="WBParaSite" id="ACAC_0001303901-mRNA-1"/>
    </source>
</evidence>
<keyword evidence="1" id="KW-1185">Reference proteome</keyword>
<evidence type="ECO:0000313" key="1">
    <source>
        <dbReference type="Proteomes" id="UP000035642"/>
    </source>
</evidence>
<organism evidence="1 2">
    <name type="scientific">Angiostrongylus cantonensis</name>
    <name type="common">Rat lungworm</name>
    <dbReference type="NCBI Taxonomy" id="6313"/>
    <lineage>
        <taxon>Eukaryota</taxon>
        <taxon>Metazoa</taxon>
        <taxon>Ecdysozoa</taxon>
        <taxon>Nematoda</taxon>
        <taxon>Chromadorea</taxon>
        <taxon>Rhabditida</taxon>
        <taxon>Rhabditina</taxon>
        <taxon>Rhabditomorpha</taxon>
        <taxon>Strongyloidea</taxon>
        <taxon>Metastrongylidae</taxon>
        <taxon>Angiostrongylus</taxon>
    </lineage>
</organism>
<reference evidence="1" key="1">
    <citation type="submission" date="2012-09" db="EMBL/GenBank/DDBJ databases">
        <authorList>
            <person name="Martin A.A."/>
        </authorList>
    </citation>
    <scope>NUCLEOTIDE SEQUENCE</scope>
</reference>
<protein>
    <submittedName>
        <fullName evidence="2">Ubiquitinyl hydrolase 1</fullName>
    </submittedName>
</protein>
<proteinExistence type="predicted"/>
<accession>A0A0K0DMU1</accession>
<dbReference type="WBParaSite" id="ACAC_0001303901-mRNA-1">
    <property type="protein sequence ID" value="ACAC_0001303901-mRNA-1"/>
    <property type="gene ID" value="ACAC_0001303901"/>
</dbReference>
<sequence>MFIMPSVSSFVYNGNLDVVKPVEKVVVCSSHRGHYDLVLTRRNHANLGYSQTFVYDLLYFNVFGFLRDVIKNCIKRLRGDMSKGNHPEGEVGMSVEHTSTTLAQEETCGDGAVLLNNDDLPVSFY</sequence>
<reference evidence="2" key="2">
    <citation type="submission" date="2017-02" db="UniProtKB">
        <authorList>
            <consortium name="WormBaseParasite"/>
        </authorList>
    </citation>
    <scope>IDENTIFICATION</scope>
</reference>
<dbReference type="AlphaFoldDB" id="A0A0K0DMU1"/>
<name>A0A0K0DMU1_ANGCA</name>